<reference evidence="7" key="2">
    <citation type="submission" date="2021-12" db="EMBL/GenBank/DDBJ databases">
        <title>Resequencing data analysis of finger millet.</title>
        <authorList>
            <person name="Hatakeyama M."/>
            <person name="Aluri S."/>
            <person name="Balachadran M.T."/>
            <person name="Sivarajan S.R."/>
            <person name="Poveda L."/>
            <person name="Shimizu-Inatsugi R."/>
            <person name="Schlapbach R."/>
            <person name="Sreeman S.M."/>
            <person name="Shimizu K.K."/>
        </authorList>
    </citation>
    <scope>NUCLEOTIDE SEQUENCE</scope>
</reference>
<dbReference type="GO" id="GO:0098542">
    <property type="term" value="P:defense response to other organism"/>
    <property type="evidence" value="ECO:0007669"/>
    <property type="project" value="InterPro"/>
</dbReference>
<dbReference type="Proteomes" id="UP001054889">
    <property type="component" value="Unassembled WGS sequence"/>
</dbReference>
<dbReference type="PANTHER" id="PTHR31415">
    <property type="entry name" value="OS05G0367900 PROTEIN"/>
    <property type="match status" value="1"/>
</dbReference>
<dbReference type="InterPro" id="IPR004864">
    <property type="entry name" value="LEA_2"/>
</dbReference>
<dbReference type="InterPro" id="IPR044839">
    <property type="entry name" value="NDR1-like"/>
</dbReference>
<sequence>MNHPQQGVVYGYSELTYMSNSGNADPYLEHQPPPPPHRRMSPFRVLVRAFIAVCTFIVVLALFIWLIYRPRTMQFAVADATLTGFDLNTTIPSAPVLSYNLIAHLVISNPNHRVSIYYDQLRAVGFYQAEQFGQTALPVSFQGTRHADTVPAVLAGSSTMGFGESGVQAFRDDAKAGVFPVDLWVDGVVRYKFGDLKTTSASTLSVKCHLQLQPNVSLGWVECTPAYYGPPPSTPRRSCFGLLCKIIAIVIIALGVTTLVLWLIFRPDILKATADSATLSRFDLVNGAGSNGGDRLQHNLTVNIRLRNPNRFGIRYDYVEARAAYDDERFGFALLPSFYLNSKSDQTITATFNREAVLGNDDDLRQTYQREKREGFYYVKVWVYTNLSFRVRIVRRSHYKSKITCMLRLPVPTGGNAGPAPITNLGTKCDVDF</sequence>
<dbReference type="EMBL" id="BQKI01000073">
    <property type="protein sequence ID" value="GJN17070.1"/>
    <property type="molecule type" value="Genomic_DNA"/>
</dbReference>
<name>A0AAV5E3T3_ELECO</name>
<evidence type="ECO:0000259" key="6">
    <source>
        <dbReference type="Pfam" id="PF03168"/>
    </source>
</evidence>
<dbReference type="PANTHER" id="PTHR31415:SF122">
    <property type="entry name" value="OS01G0864632 PROTEIN"/>
    <property type="match status" value="1"/>
</dbReference>
<evidence type="ECO:0000256" key="3">
    <source>
        <dbReference type="ARBA" id="ARBA00022989"/>
    </source>
</evidence>
<evidence type="ECO:0000256" key="2">
    <source>
        <dbReference type="ARBA" id="ARBA00022692"/>
    </source>
</evidence>
<evidence type="ECO:0000256" key="4">
    <source>
        <dbReference type="ARBA" id="ARBA00023136"/>
    </source>
</evidence>
<evidence type="ECO:0000256" key="1">
    <source>
        <dbReference type="ARBA" id="ARBA00004167"/>
    </source>
</evidence>
<comment type="subcellular location">
    <subcellularLocation>
        <location evidence="1">Membrane</location>
        <topology evidence="1">Single-pass membrane protein</topology>
    </subcellularLocation>
</comment>
<dbReference type="Pfam" id="PF03168">
    <property type="entry name" value="LEA_2"/>
    <property type="match status" value="1"/>
</dbReference>
<keyword evidence="3 5" id="KW-1133">Transmembrane helix</keyword>
<accession>A0AAV5E3T3</accession>
<feature type="transmembrane region" description="Helical" evidence="5">
    <location>
        <begin position="45"/>
        <end position="68"/>
    </location>
</feature>
<reference evidence="7" key="1">
    <citation type="journal article" date="2018" name="DNA Res.">
        <title>Multiple hybrid de novo genome assembly of finger millet, an orphan allotetraploid crop.</title>
        <authorList>
            <person name="Hatakeyama M."/>
            <person name="Aluri S."/>
            <person name="Balachadran M.T."/>
            <person name="Sivarajan S.R."/>
            <person name="Patrignani A."/>
            <person name="Gruter S."/>
            <person name="Poveda L."/>
            <person name="Shimizu-Inatsugi R."/>
            <person name="Baeten J."/>
            <person name="Francoijs K.J."/>
            <person name="Nataraja K.N."/>
            <person name="Reddy Y.A.N."/>
            <person name="Phadnis S."/>
            <person name="Ravikumar R.L."/>
            <person name="Schlapbach R."/>
            <person name="Sreeman S.M."/>
            <person name="Shimizu K.K."/>
        </authorList>
    </citation>
    <scope>NUCLEOTIDE SEQUENCE</scope>
</reference>
<feature type="domain" description="Late embryogenesis abundant protein LEA-2 subgroup" evidence="6">
    <location>
        <begin position="304"/>
        <end position="351"/>
    </location>
</feature>
<protein>
    <recommendedName>
        <fullName evidence="6">Late embryogenesis abundant protein LEA-2 subgroup domain-containing protein</fullName>
    </recommendedName>
</protein>
<feature type="transmembrane region" description="Helical" evidence="5">
    <location>
        <begin position="242"/>
        <end position="265"/>
    </location>
</feature>
<evidence type="ECO:0000256" key="5">
    <source>
        <dbReference type="SAM" id="Phobius"/>
    </source>
</evidence>
<evidence type="ECO:0000313" key="7">
    <source>
        <dbReference type="EMBL" id="GJN17070.1"/>
    </source>
</evidence>
<comment type="caution">
    <text evidence="7">The sequence shown here is derived from an EMBL/GenBank/DDBJ whole genome shotgun (WGS) entry which is preliminary data.</text>
</comment>
<keyword evidence="8" id="KW-1185">Reference proteome</keyword>
<evidence type="ECO:0000313" key="8">
    <source>
        <dbReference type="Proteomes" id="UP001054889"/>
    </source>
</evidence>
<dbReference type="AlphaFoldDB" id="A0AAV5E3T3"/>
<dbReference type="GO" id="GO:0005886">
    <property type="term" value="C:plasma membrane"/>
    <property type="evidence" value="ECO:0007669"/>
    <property type="project" value="TreeGrafter"/>
</dbReference>
<gene>
    <name evidence="7" type="primary">gb04109</name>
    <name evidence="7" type="ORF">PR202_gb04109</name>
</gene>
<proteinExistence type="predicted"/>
<keyword evidence="2 5" id="KW-0812">Transmembrane</keyword>
<organism evidence="7 8">
    <name type="scientific">Eleusine coracana subsp. coracana</name>
    <dbReference type="NCBI Taxonomy" id="191504"/>
    <lineage>
        <taxon>Eukaryota</taxon>
        <taxon>Viridiplantae</taxon>
        <taxon>Streptophyta</taxon>
        <taxon>Embryophyta</taxon>
        <taxon>Tracheophyta</taxon>
        <taxon>Spermatophyta</taxon>
        <taxon>Magnoliopsida</taxon>
        <taxon>Liliopsida</taxon>
        <taxon>Poales</taxon>
        <taxon>Poaceae</taxon>
        <taxon>PACMAD clade</taxon>
        <taxon>Chloridoideae</taxon>
        <taxon>Cynodonteae</taxon>
        <taxon>Eleusininae</taxon>
        <taxon>Eleusine</taxon>
    </lineage>
</organism>
<dbReference type="GO" id="GO:0009506">
    <property type="term" value="C:plasmodesma"/>
    <property type="evidence" value="ECO:0007669"/>
    <property type="project" value="TreeGrafter"/>
</dbReference>
<keyword evidence="4 5" id="KW-0472">Membrane</keyword>